<feature type="signal peptide" evidence="2">
    <location>
        <begin position="1"/>
        <end position="24"/>
    </location>
</feature>
<proteinExistence type="predicted"/>
<evidence type="ECO:0000313" key="4">
    <source>
        <dbReference type="EMBL" id="TLS67311.1"/>
    </source>
</evidence>
<feature type="chain" id="PRO_5024326152" evidence="2">
    <location>
        <begin position="25"/>
        <end position="210"/>
    </location>
</feature>
<protein>
    <submittedName>
        <fullName evidence="4">Porin family protein</fullName>
    </submittedName>
</protein>
<evidence type="ECO:0000313" key="5">
    <source>
        <dbReference type="Proteomes" id="UP000306585"/>
    </source>
</evidence>
<dbReference type="EMBL" id="VBRY01000006">
    <property type="protein sequence ID" value="TLS67311.1"/>
    <property type="molecule type" value="Genomic_DNA"/>
</dbReference>
<name>A0A5R9GLJ5_9PROT</name>
<dbReference type="Proteomes" id="UP000306585">
    <property type="component" value="Unassembled WGS sequence"/>
</dbReference>
<accession>A0A5R9GLJ5</accession>
<evidence type="ECO:0000256" key="2">
    <source>
        <dbReference type="SAM" id="SignalP"/>
    </source>
</evidence>
<dbReference type="Gene3D" id="2.40.160.20">
    <property type="match status" value="1"/>
</dbReference>
<dbReference type="RefSeq" id="WP_138239227.1">
    <property type="nucleotide sequence ID" value="NZ_VBRY01000006.1"/>
</dbReference>
<organism evidence="4 5">
    <name type="scientific">Mariprofundus erugo</name>
    <dbReference type="NCBI Taxonomy" id="2528639"/>
    <lineage>
        <taxon>Bacteria</taxon>
        <taxon>Pseudomonadati</taxon>
        <taxon>Pseudomonadota</taxon>
        <taxon>Candidatius Mariprofundia</taxon>
        <taxon>Mariprofundales</taxon>
        <taxon>Mariprofundaceae</taxon>
        <taxon>Mariprofundus</taxon>
    </lineage>
</organism>
<reference evidence="4 5" key="1">
    <citation type="journal article" date="2019" name="Appl. Environ. Microbiol.">
        <title>Environmental Evidence and Genomic Insight of Iron-oxidizing Bacteria Preference Towards More Corrosion Resistant Stainless Steel at Higher Salinities.</title>
        <authorList>
            <person name="Garrison C.E."/>
            <person name="Price K.A."/>
            <person name="Field E.K."/>
        </authorList>
    </citation>
    <scope>NUCLEOTIDE SEQUENCE [LARGE SCALE GENOMIC DNA]</scope>
    <source>
        <strain evidence="4 5">P3</strain>
    </source>
</reference>
<evidence type="ECO:0000256" key="1">
    <source>
        <dbReference type="ARBA" id="ARBA00022729"/>
    </source>
</evidence>
<keyword evidence="1 2" id="KW-0732">Signal</keyword>
<dbReference type="Pfam" id="PF13505">
    <property type="entry name" value="OMP_b-brl"/>
    <property type="match status" value="1"/>
</dbReference>
<dbReference type="AlphaFoldDB" id="A0A5R9GLJ5"/>
<keyword evidence="5" id="KW-1185">Reference proteome</keyword>
<sequence length="210" mass="22310">MTKVALYYYAGIALMLFTTATVEAQEVRVYAGLGAGAYSVKYSEEGPSGALSVKKSALPSGIIKVGFDYSYWGAELRAGAMPGASAQFPVGTKGSARPFGVSVQASPFVSYLAKMQYPVSKSFNIYALLGGTAATYSVNPTGTGVTFNSKVTKTGFTYGFGAAYRPRPLFAVEMEWIQYWSDVTLALSTAGRSKASFGGFGLSFSRSFDY</sequence>
<comment type="caution">
    <text evidence="4">The sequence shown here is derived from an EMBL/GenBank/DDBJ whole genome shotgun (WGS) entry which is preliminary data.</text>
</comment>
<feature type="domain" description="Outer membrane protein beta-barrel" evidence="3">
    <location>
        <begin position="13"/>
        <end position="208"/>
    </location>
</feature>
<gene>
    <name evidence="4" type="ORF">FEF65_07740</name>
</gene>
<dbReference type="InterPro" id="IPR011250">
    <property type="entry name" value="OMP/PagP_B-barrel"/>
</dbReference>
<dbReference type="SUPFAM" id="SSF56925">
    <property type="entry name" value="OMPA-like"/>
    <property type="match status" value="1"/>
</dbReference>
<dbReference type="InterPro" id="IPR027385">
    <property type="entry name" value="Beta-barrel_OMP"/>
</dbReference>
<evidence type="ECO:0000259" key="3">
    <source>
        <dbReference type="Pfam" id="PF13505"/>
    </source>
</evidence>